<comment type="caution">
    <text evidence="2">The sequence shown here is derived from an EMBL/GenBank/DDBJ whole genome shotgun (WGS) entry which is preliminary data.</text>
</comment>
<sequence length="186" mass="20427">MGMSTTNFATRRRTRVVLALLALLILAMIWELVQLQRLHALNAQIAAPGTAALPADAPPELRFAQAHALAAAGQREPALNQYRALQGDTPLGQAARYNSANLLLHQALEIRAGPQPGQAIPLIELAKETYRDLLRQDPGRWDARYNLERAQRLLPDPEEVEDTAPDAKRDAERAATTMRGYSPGLP</sequence>
<proteinExistence type="predicted"/>
<organism evidence="2 3">
    <name type="scientific">Roseateles agri</name>
    <dbReference type="NCBI Taxonomy" id="3098619"/>
    <lineage>
        <taxon>Bacteria</taxon>
        <taxon>Pseudomonadati</taxon>
        <taxon>Pseudomonadota</taxon>
        <taxon>Betaproteobacteria</taxon>
        <taxon>Burkholderiales</taxon>
        <taxon>Sphaerotilaceae</taxon>
        <taxon>Roseateles</taxon>
    </lineage>
</organism>
<dbReference type="SUPFAM" id="SSF48452">
    <property type="entry name" value="TPR-like"/>
    <property type="match status" value="1"/>
</dbReference>
<dbReference type="InterPro" id="IPR011990">
    <property type="entry name" value="TPR-like_helical_dom_sf"/>
</dbReference>
<protein>
    <submittedName>
        <fullName evidence="2">MxaK protein</fullName>
    </submittedName>
</protein>
<gene>
    <name evidence="2" type="ORF">SNE35_30140</name>
</gene>
<dbReference type="Proteomes" id="UP001285263">
    <property type="component" value="Unassembled WGS sequence"/>
</dbReference>
<name>A0ABU5DTZ9_9BURK</name>
<evidence type="ECO:0000313" key="3">
    <source>
        <dbReference type="Proteomes" id="UP001285263"/>
    </source>
</evidence>
<dbReference type="EMBL" id="JAXCLA010000012">
    <property type="protein sequence ID" value="MDY0748797.1"/>
    <property type="molecule type" value="Genomic_DNA"/>
</dbReference>
<feature type="region of interest" description="Disordered" evidence="1">
    <location>
        <begin position="152"/>
        <end position="186"/>
    </location>
</feature>
<evidence type="ECO:0000313" key="2">
    <source>
        <dbReference type="EMBL" id="MDY0748797.1"/>
    </source>
</evidence>
<reference evidence="2 3" key="1">
    <citation type="submission" date="2023-11" db="EMBL/GenBank/DDBJ databases">
        <title>Paucibacter sp. nov., isolated from fresh soil in Korea.</title>
        <authorList>
            <person name="Le N.T.T."/>
        </authorList>
    </citation>
    <scope>NUCLEOTIDE SEQUENCE [LARGE SCALE GENOMIC DNA]</scope>
    <source>
        <strain evidence="2 3">R3-3</strain>
    </source>
</reference>
<evidence type="ECO:0000256" key="1">
    <source>
        <dbReference type="SAM" id="MobiDB-lite"/>
    </source>
</evidence>
<keyword evidence="3" id="KW-1185">Reference proteome</keyword>
<accession>A0ABU5DTZ9</accession>